<name>A0AAV1QGQ1_SCOSC</name>
<protein>
    <submittedName>
        <fullName evidence="3">PiggyBac transposable element-derived protein 4-like</fullName>
    </submittedName>
</protein>
<evidence type="ECO:0000259" key="2">
    <source>
        <dbReference type="Pfam" id="PF13843"/>
    </source>
</evidence>
<feature type="compositionally biased region" description="Polar residues" evidence="1">
    <location>
        <begin position="110"/>
        <end position="121"/>
    </location>
</feature>
<dbReference type="Proteomes" id="UP001314229">
    <property type="component" value="Unassembled WGS sequence"/>
</dbReference>
<evidence type="ECO:0000313" key="4">
    <source>
        <dbReference type="Proteomes" id="UP001314229"/>
    </source>
</evidence>
<accession>A0AAV1QGQ1</accession>
<dbReference type="Pfam" id="PF13843">
    <property type="entry name" value="DDE_Tnp_1_7"/>
    <property type="match status" value="1"/>
</dbReference>
<feature type="compositionally biased region" description="Basic and acidic residues" evidence="1">
    <location>
        <begin position="88"/>
        <end position="101"/>
    </location>
</feature>
<proteinExistence type="predicted"/>
<reference evidence="3 4" key="1">
    <citation type="submission" date="2024-01" db="EMBL/GenBank/DDBJ databases">
        <authorList>
            <person name="Alioto T."/>
            <person name="Alioto T."/>
            <person name="Gomez Garrido J."/>
        </authorList>
    </citation>
    <scope>NUCLEOTIDE SEQUENCE [LARGE SCALE GENOMIC DNA]</scope>
</reference>
<dbReference type="AlphaFoldDB" id="A0AAV1QGQ1"/>
<gene>
    <name evidence="3" type="ORF">FSCOSCO3_A015484</name>
</gene>
<evidence type="ECO:0000256" key="1">
    <source>
        <dbReference type="SAM" id="MobiDB-lite"/>
    </source>
</evidence>
<dbReference type="EMBL" id="CAWUFR010001369">
    <property type="protein sequence ID" value="CAK6983562.1"/>
    <property type="molecule type" value="Genomic_DNA"/>
</dbReference>
<evidence type="ECO:0000313" key="3">
    <source>
        <dbReference type="EMBL" id="CAK6983562.1"/>
    </source>
</evidence>
<feature type="region of interest" description="Disordered" evidence="1">
    <location>
        <begin position="88"/>
        <end position="121"/>
    </location>
</feature>
<dbReference type="InterPro" id="IPR029526">
    <property type="entry name" value="PGBD"/>
</dbReference>
<comment type="caution">
    <text evidence="3">The sequence shown here is derived from an EMBL/GenBank/DDBJ whole genome shotgun (WGS) entry which is preliminary data.</text>
</comment>
<keyword evidence="4" id="KW-1185">Reference proteome</keyword>
<sequence length="121" mass="13528">MLTTKNRPVNSSKFEYTADTSLVSYVPKKGKNVILMSTLHRDGRICGQEHQKPEIIMDYNATKGGVDNMDKLVTAYSCKRRSLRLCHLDGTEPRVEQREAPEETPLSRGTGKSTGETSNPE</sequence>
<feature type="domain" description="PiggyBac transposable element-derived protein" evidence="2">
    <location>
        <begin position="4"/>
        <end position="82"/>
    </location>
</feature>
<organism evidence="3 4">
    <name type="scientific">Scomber scombrus</name>
    <name type="common">Atlantic mackerel</name>
    <name type="synonym">Scomber vernalis</name>
    <dbReference type="NCBI Taxonomy" id="13677"/>
    <lineage>
        <taxon>Eukaryota</taxon>
        <taxon>Metazoa</taxon>
        <taxon>Chordata</taxon>
        <taxon>Craniata</taxon>
        <taxon>Vertebrata</taxon>
        <taxon>Euteleostomi</taxon>
        <taxon>Actinopterygii</taxon>
        <taxon>Neopterygii</taxon>
        <taxon>Teleostei</taxon>
        <taxon>Neoteleostei</taxon>
        <taxon>Acanthomorphata</taxon>
        <taxon>Pelagiaria</taxon>
        <taxon>Scombriformes</taxon>
        <taxon>Scombridae</taxon>
        <taxon>Scomber</taxon>
    </lineage>
</organism>